<dbReference type="AlphaFoldDB" id="A0A7H0LP99"/>
<sequence length="95" mass="10643">MLRRALGPAVLLIVMAVFGTYAVLGPNGARAYGDIKRQLTKRDVELAALKQKRAEWQNRVNLLDPKKADPDMVDELVRKKLNVAHPDDVILPMQP</sequence>
<keyword evidence="2" id="KW-1185">Reference proteome</keyword>
<gene>
    <name evidence="1" type="ORF">H3Z74_10415</name>
</gene>
<evidence type="ECO:0000313" key="2">
    <source>
        <dbReference type="Proteomes" id="UP000516148"/>
    </source>
</evidence>
<accession>A0A7H0LP99</accession>
<proteinExistence type="predicted"/>
<dbReference type="RefSeq" id="WP_187763783.1">
    <property type="nucleotide sequence ID" value="NZ_CP061038.1"/>
</dbReference>
<dbReference type="Pfam" id="PF04977">
    <property type="entry name" value="DivIC"/>
    <property type="match status" value="1"/>
</dbReference>
<dbReference type="Proteomes" id="UP000516148">
    <property type="component" value="Chromosome"/>
</dbReference>
<name>A0A7H0LP99_9SPHN</name>
<organism evidence="1 2">
    <name type="scientific">Sphingomonas alpina</name>
    <dbReference type="NCBI Taxonomy" id="653931"/>
    <lineage>
        <taxon>Bacteria</taxon>
        <taxon>Pseudomonadati</taxon>
        <taxon>Pseudomonadota</taxon>
        <taxon>Alphaproteobacteria</taxon>
        <taxon>Sphingomonadales</taxon>
        <taxon>Sphingomonadaceae</taxon>
        <taxon>Sphingomonas</taxon>
    </lineage>
</organism>
<protein>
    <submittedName>
        <fullName evidence="1">Septum formation initiator family protein</fullName>
    </submittedName>
</protein>
<dbReference type="InterPro" id="IPR007060">
    <property type="entry name" value="FtsL/DivIC"/>
</dbReference>
<reference evidence="1 2" key="1">
    <citation type="submission" date="2020-09" db="EMBL/GenBank/DDBJ databases">
        <title>Sphingomonas sp., a new species isolated from pork steak.</title>
        <authorList>
            <person name="Heidler von Heilborn D."/>
        </authorList>
    </citation>
    <scope>NUCLEOTIDE SEQUENCE [LARGE SCALE GENOMIC DNA]</scope>
    <source>
        <strain evidence="2">S8-3T</strain>
    </source>
</reference>
<dbReference type="KEGG" id="spap:H3Z74_10415"/>
<evidence type="ECO:0000313" key="1">
    <source>
        <dbReference type="EMBL" id="QNQ11502.1"/>
    </source>
</evidence>
<dbReference type="EMBL" id="CP061038">
    <property type="protein sequence ID" value="QNQ11502.1"/>
    <property type="molecule type" value="Genomic_DNA"/>
</dbReference>